<proteinExistence type="predicted"/>
<dbReference type="InterPro" id="IPR006462">
    <property type="entry name" value="MS5"/>
</dbReference>
<dbReference type="EMBL" id="AWUE01015821">
    <property type="protein sequence ID" value="OMO95562.1"/>
    <property type="molecule type" value="Genomic_DNA"/>
</dbReference>
<keyword evidence="2" id="KW-1185">Reference proteome</keyword>
<name>A0A1R3JL12_9ROSI</name>
<evidence type="ECO:0000313" key="2">
    <source>
        <dbReference type="Proteomes" id="UP000187203"/>
    </source>
</evidence>
<dbReference type="SUPFAM" id="SSF54403">
    <property type="entry name" value="Cystatin/monellin"/>
    <property type="match status" value="2"/>
</dbReference>
<dbReference type="PANTHER" id="PTHR31260">
    <property type="entry name" value="CYSTATIN/MONELLIN SUPERFAMILY PROTEIN"/>
    <property type="match status" value="1"/>
</dbReference>
<evidence type="ECO:0000313" key="1">
    <source>
        <dbReference type="EMBL" id="OMO95562.1"/>
    </source>
</evidence>
<dbReference type="InterPro" id="IPR046350">
    <property type="entry name" value="Cystatin_sf"/>
</dbReference>
<dbReference type="Proteomes" id="UP000187203">
    <property type="component" value="Unassembled WGS sequence"/>
</dbReference>
<gene>
    <name evidence="1" type="ORF">COLO4_15788</name>
</gene>
<dbReference type="AlphaFoldDB" id="A0A1R3JL12"/>
<reference evidence="2" key="1">
    <citation type="submission" date="2013-09" db="EMBL/GenBank/DDBJ databases">
        <title>Corchorus olitorius genome sequencing.</title>
        <authorList>
            <person name="Alam M."/>
            <person name="Haque M.S."/>
            <person name="Islam M.S."/>
            <person name="Emdad E.M."/>
            <person name="Islam M.M."/>
            <person name="Ahmed B."/>
            <person name="Halim A."/>
            <person name="Hossen Q.M.M."/>
            <person name="Hossain M.Z."/>
            <person name="Ahmed R."/>
            <person name="Khan M.M."/>
            <person name="Islam R."/>
            <person name="Rashid M.M."/>
            <person name="Khan S.A."/>
            <person name="Rahman M.S."/>
            <person name="Alam M."/>
            <person name="Yahiya A.S."/>
            <person name="Khan M.S."/>
            <person name="Azam M.S."/>
            <person name="Haque T."/>
            <person name="Lashkar M.Z.H."/>
            <person name="Akhand A.I."/>
            <person name="Morshed G."/>
            <person name="Roy S."/>
            <person name="Uddin K.S."/>
            <person name="Rabeya T."/>
            <person name="Hossain A.S."/>
            <person name="Chowdhury A."/>
            <person name="Snigdha A.R."/>
            <person name="Mortoza M.S."/>
            <person name="Matin S.A."/>
            <person name="Hoque S.M.E."/>
            <person name="Islam M.K."/>
            <person name="Roy D.K."/>
            <person name="Haider R."/>
            <person name="Moosa M.M."/>
            <person name="Elias S.M."/>
            <person name="Hasan A.M."/>
            <person name="Jahan S."/>
            <person name="Shafiuddin M."/>
            <person name="Mahmood N."/>
            <person name="Shommy N.S."/>
        </authorList>
    </citation>
    <scope>NUCLEOTIDE SEQUENCE [LARGE SCALE GENOMIC DNA]</scope>
    <source>
        <strain evidence="2">cv. O-4</strain>
    </source>
</reference>
<comment type="caution">
    <text evidence="1">The sequence shown here is derived from an EMBL/GenBank/DDBJ whole genome shotgun (WGS) entry which is preliminary data.</text>
</comment>
<protein>
    <submittedName>
        <fullName evidence="1">Uncharacterized protein</fullName>
    </submittedName>
</protein>
<sequence length="292" mass="32958">MFLQIRILLHPKAILMEHFVGFGVPYIPGSITPFTPSSKRCFDGLNPGFGNVPGSITPFEKQEGFGDSDPWRSRSHPVPKTSFYRLNPYCFTAIGSYNEKTNSKYVFFKVVEASVLGSGFNFYFYITFLARENATIRTFQTKAYRDCRNKSVIGIDFCNPLPMKFDPWRSDCPGTVTPLSKTCFDIFAPFSFEKPGFGGPYLPPLPSAFGRGSPAPLANFGCGSPNPLPETSFDELNPMCLMAICSYNEKNNSKYEFLKIKEASTNSVTFTWYFYITFLAQENTTTRTFKTR</sequence>
<dbReference type="PANTHER" id="PTHR31260:SF28">
    <property type="entry name" value="CYSTATIN DOMAIN PROTEIN"/>
    <property type="match status" value="1"/>
</dbReference>
<organism evidence="1 2">
    <name type="scientific">Corchorus olitorius</name>
    <dbReference type="NCBI Taxonomy" id="93759"/>
    <lineage>
        <taxon>Eukaryota</taxon>
        <taxon>Viridiplantae</taxon>
        <taxon>Streptophyta</taxon>
        <taxon>Embryophyta</taxon>
        <taxon>Tracheophyta</taxon>
        <taxon>Spermatophyta</taxon>
        <taxon>Magnoliopsida</taxon>
        <taxon>eudicotyledons</taxon>
        <taxon>Gunneridae</taxon>
        <taxon>Pentapetalae</taxon>
        <taxon>rosids</taxon>
        <taxon>malvids</taxon>
        <taxon>Malvales</taxon>
        <taxon>Malvaceae</taxon>
        <taxon>Grewioideae</taxon>
        <taxon>Apeibeae</taxon>
        <taxon>Corchorus</taxon>
    </lineage>
</organism>
<accession>A0A1R3JL12</accession>